<protein>
    <submittedName>
        <fullName evidence="1">Uncharacterized protein</fullName>
    </submittedName>
</protein>
<dbReference type="Proteomes" id="UP000314294">
    <property type="component" value="Unassembled WGS sequence"/>
</dbReference>
<evidence type="ECO:0000313" key="2">
    <source>
        <dbReference type="Proteomes" id="UP000314294"/>
    </source>
</evidence>
<keyword evidence="2" id="KW-1185">Reference proteome</keyword>
<gene>
    <name evidence="1" type="ORF">EYF80_052755</name>
</gene>
<name>A0A4Z2F890_9TELE</name>
<evidence type="ECO:0000313" key="1">
    <source>
        <dbReference type="EMBL" id="TNN37093.1"/>
    </source>
</evidence>
<organism evidence="1 2">
    <name type="scientific">Liparis tanakae</name>
    <name type="common">Tanaka's snailfish</name>
    <dbReference type="NCBI Taxonomy" id="230148"/>
    <lineage>
        <taxon>Eukaryota</taxon>
        <taxon>Metazoa</taxon>
        <taxon>Chordata</taxon>
        <taxon>Craniata</taxon>
        <taxon>Vertebrata</taxon>
        <taxon>Euteleostomi</taxon>
        <taxon>Actinopterygii</taxon>
        <taxon>Neopterygii</taxon>
        <taxon>Teleostei</taxon>
        <taxon>Neoteleostei</taxon>
        <taxon>Acanthomorphata</taxon>
        <taxon>Eupercaria</taxon>
        <taxon>Perciformes</taxon>
        <taxon>Cottioidei</taxon>
        <taxon>Cottales</taxon>
        <taxon>Liparidae</taxon>
        <taxon>Liparis</taxon>
    </lineage>
</organism>
<dbReference type="EMBL" id="SRLO01001535">
    <property type="protein sequence ID" value="TNN37093.1"/>
    <property type="molecule type" value="Genomic_DNA"/>
</dbReference>
<reference evidence="1 2" key="1">
    <citation type="submission" date="2019-03" db="EMBL/GenBank/DDBJ databases">
        <title>First draft genome of Liparis tanakae, snailfish: a comprehensive survey of snailfish specific genes.</title>
        <authorList>
            <person name="Kim W."/>
            <person name="Song I."/>
            <person name="Jeong J.-H."/>
            <person name="Kim D."/>
            <person name="Kim S."/>
            <person name="Ryu S."/>
            <person name="Song J.Y."/>
            <person name="Lee S.K."/>
        </authorList>
    </citation>
    <scope>NUCLEOTIDE SEQUENCE [LARGE SCALE GENOMIC DNA]</scope>
    <source>
        <tissue evidence="1">Muscle</tissue>
    </source>
</reference>
<comment type="caution">
    <text evidence="1">The sequence shown here is derived from an EMBL/GenBank/DDBJ whole genome shotgun (WGS) entry which is preliminary data.</text>
</comment>
<sequence>MVEGDGVSAVVGFVGQQLREKLQQVYDTRERLEFPANALGEQAPSRAKGCDGRKEVETLEEELLWRLVQLLGTESKDERKRGIVEV</sequence>
<proteinExistence type="predicted"/>
<accession>A0A4Z2F890</accession>
<dbReference type="AlphaFoldDB" id="A0A4Z2F890"/>